<feature type="transmembrane region" description="Helical" evidence="1">
    <location>
        <begin position="46"/>
        <end position="76"/>
    </location>
</feature>
<dbReference type="RefSeq" id="WP_231440539.1">
    <property type="nucleotide sequence ID" value="NZ_JAJOMB010000004.1"/>
</dbReference>
<dbReference type="Proteomes" id="UP001138997">
    <property type="component" value="Unassembled WGS sequence"/>
</dbReference>
<sequence length="235" mass="24781">MRDETPTRLARGSHVVPVAGTGWWLAAAFSAIASFTFWLADLTGGILIVLGGVVLPGRVPVEVFAFAAVALGSLGVARRRWPGARRVVATGKPVLTRLDKLLPATARKLLVLTALLLSTVVEGAHLLYSSNTTVLNPPAPRGCLVIAGENSFLRAGGGSLYQSDGSWGLAHKVTTFATIDGSQPFQAGDYRLTWSGDLGALTEIERVVLPPEVLPGPEDSSPESGPFYVLRLNCP</sequence>
<evidence type="ECO:0000256" key="1">
    <source>
        <dbReference type="SAM" id="Phobius"/>
    </source>
</evidence>
<evidence type="ECO:0000313" key="3">
    <source>
        <dbReference type="Proteomes" id="UP001138997"/>
    </source>
</evidence>
<comment type="caution">
    <text evidence="2">The sequence shown here is derived from an EMBL/GenBank/DDBJ whole genome shotgun (WGS) entry which is preliminary data.</text>
</comment>
<keyword evidence="1" id="KW-1133">Transmembrane helix</keyword>
<dbReference type="EMBL" id="JAJOMB010000004">
    <property type="protein sequence ID" value="MCD5311366.1"/>
    <property type="molecule type" value="Genomic_DNA"/>
</dbReference>
<keyword evidence="1" id="KW-0812">Transmembrane</keyword>
<accession>A0A9X1STJ0</accession>
<evidence type="ECO:0000313" key="2">
    <source>
        <dbReference type="EMBL" id="MCD5311366.1"/>
    </source>
</evidence>
<keyword evidence="1" id="KW-0472">Membrane</keyword>
<organism evidence="2 3">
    <name type="scientific">Kineosporia babensis</name>
    <dbReference type="NCBI Taxonomy" id="499548"/>
    <lineage>
        <taxon>Bacteria</taxon>
        <taxon>Bacillati</taxon>
        <taxon>Actinomycetota</taxon>
        <taxon>Actinomycetes</taxon>
        <taxon>Kineosporiales</taxon>
        <taxon>Kineosporiaceae</taxon>
        <taxon>Kineosporia</taxon>
    </lineage>
</organism>
<feature type="transmembrane region" description="Helical" evidence="1">
    <location>
        <begin position="21"/>
        <end position="40"/>
    </location>
</feature>
<name>A0A9X1STJ0_9ACTN</name>
<gene>
    <name evidence="2" type="ORF">LR394_10680</name>
</gene>
<protein>
    <submittedName>
        <fullName evidence="2">Uncharacterized protein</fullName>
    </submittedName>
</protein>
<proteinExistence type="predicted"/>
<reference evidence="2" key="1">
    <citation type="submission" date="2021-11" db="EMBL/GenBank/DDBJ databases">
        <title>Streptomyces corallinus and Kineosporia corallina sp. nov., two new coral-derived marine actinobacteria.</title>
        <authorList>
            <person name="Buangrab K."/>
            <person name="Sutthacheep M."/>
            <person name="Yeemin T."/>
            <person name="Harunari E."/>
            <person name="Igarashi Y."/>
            <person name="Sripreechasak P."/>
            <person name="Kanchanasin P."/>
            <person name="Tanasupawat S."/>
            <person name="Phongsopitanun W."/>
        </authorList>
    </citation>
    <scope>NUCLEOTIDE SEQUENCE</scope>
    <source>
        <strain evidence="2">JCM 31032</strain>
    </source>
</reference>
<keyword evidence="3" id="KW-1185">Reference proteome</keyword>
<dbReference type="AlphaFoldDB" id="A0A9X1STJ0"/>